<evidence type="ECO:0000256" key="9">
    <source>
        <dbReference type="ARBA" id="ARBA00049940"/>
    </source>
</evidence>
<keyword evidence="6 10" id="KW-0407">Ion channel</keyword>
<evidence type="ECO:0000313" key="11">
    <source>
        <dbReference type="EMBL" id="SDI40282.1"/>
    </source>
</evidence>
<dbReference type="GO" id="GO:0005886">
    <property type="term" value="C:plasma membrane"/>
    <property type="evidence" value="ECO:0007669"/>
    <property type="project" value="UniProtKB-SubCell"/>
</dbReference>
<keyword evidence="5 10" id="KW-0472">Membrane</keyword>
<evidence type="ECO:0000313" key="12">
    <source>
        <dbReference type="Proteomes" id="UP000199258"/>
    </source>
</evidence>
<feature type="transmembrane region" description="Helical" evidence="10">
    <location>
        <begin position="97"/>
        <end position="122"/>
    </location>
</feature>
<keyword evidence="10" id="KW-0479">Metal-binding</keyword>
<evidence type="ECO:0000256" key="1">
    <source>
        <dbReference type="ARBA" id="ARBA00004651"/>
    </source>
</evidence>
<comment type="function">
    <text evidence="9 10">Fluoride-specific ion channel. Important for reducing fluoride concentration in the cell, thus reducing its toxicity.</text>
</comment>
<evidence type="ECO:0000256" key="3">
    <source>
        <dbReference type="ARBA" id="ARBA00022692"/>
    </source>
</evidence>
<accession>A0A1G8KA30</accession>
<evidence type="ECO:0000256" key="5">
    <source>
        <dbReference type="ARBA" id="ARBA00023136"/>
    </source>
</evidence>
<proteinExistence type="inferred from homology"/>
<evidence type="ECO:0000256" key="2">
    <source>
        <dbReference type="ARBA" id="ARBA00022475"/>
    </source>
</evidence>
<dbReference type="OrthoDB" id="4408652at2"/>
<comment type="similarity">
    <text evidence="7 10">Belongs to the fluoride channel Fluc/FEX (TC 1.A.43) family.</text>
</comment>
<feature type="binding site" evidence="10">
    <location>
        <position position="76"/>
    </location>
    <ligand>
        <name>Na(+)</name>
        <dbReference type="ChEBI" id="CHEBI:29101"/>
        <note>structural</note>
    </ligand>
</feature>
<dbReference type="GO" id="GO:0140114">
    <property type="term" value="P:cellular detoxification of fluoride"/>
    <property type="evidence" value="ECO:0007669"/>
    <property type="project" value="UniProtKB-UniRule"/>
</dbReference>
<dbReference type="EMBL" id="FNDT01000010">
    <property type="protein sequence ID" value="SDI40282.1"/>
    <property type="molecule type" value="Genomic_DNA"/>
</dbReference>
<keyword evidence="10" id="KW-0813">Transport</keyword>
<sequence>MLLVGAGGVFGTLARYGLSVALPAPGGWPLPTLAVNLAGAFALGMLLESLARAHVAGGVKGMARLFAGTGFLGAFTTYSALALDVTTLLGSGWFDAAAVYAGLSLFGGPAAAAAGIQVAVLWRGGSRGNPAEHESGAA</sequence>
<dbReference type="Pfam" id="PF02537">
    <property type="entry name" value="CRCB"/>
    <property type="match status" value="1"/>
</dbReference>
<dbReference type="InterPro" id="IPR003691">
    <property type="entry name" value="FluC"/>
</dbReference>
<keyword evidence="2 10" id="KW-1003">Cell membrane</keyword>
<evidence type="ECO:0000256" key="10">
    <source>
        <dbReference type="HAMAP-Rule" id="MF_00454"/>
    </source>
</evidence>
<dbReference type="RefSeq" id="WP_090587020.1">
    <property type="nucleotide sequence ID" value="NZ_FNDT01000010.1"/>
</dbReference>
<dbReference type="STRING" id="335973.SAMN04488693_110129"/>
<keyword evidence="12" id="KW-1185">Reference proteome</keyword>
<comment type="catalytic activity">
    <reaction evidence="8">
        <text>fluoride(in) = fluoride(out)</text>
        <dbReference type="Rhea" id="RHEA:76159"/>
        <dbReference type="ChEBI" id="CHEBI:17051"/>
    </reaction>
    <physiologicalReaction direction="left-to-right" evidence="8">
        <dbReference type="Rhea" id="RHEA:76160"/>
    </physiologicalReaction>
</comment>
<comment type="subcellular location">
    <subcellularLocation>
        <location evidence="1 10">Cell membrane</location>
        <topology evidence="1 10">Multi-pass membrane protein</topology>
    </subcellularLocation>
</comment>
<dbReference type="PANTHER" id="PTHR28259">
    <property type="entry name" value="FLUORIDE EXPORT PROTEIN 1-RELATED"/>
    <property type="match status" value="1"/>
</dbReference>
<organism evidence="11 12">
    <name type="scientific">Arthrobacter subterraneus</name>
    <dbReference type="NCBI Taxonomy" id="335973"/>
    <lineage>
        <taxon>Bacteria</taxon>
        <taxon>Bacillati</taxon>
        <taxon>Actinomycetota</taxon>
        <taxon>Actinomycetes</taxon>
        <taxon>Micrococcales</taxon>
        <taxon>Micrococcaceae</taxon>
        <taxon>Arthrobacter</taxon>
    </lineage>
</organism>
<dbReference type="PANTHER" id="PTHR28259:SF1">
    <property type="entry name" value="FLUORIDE EXPORT PROTEIN 1-RELATED"/>
    <property type="match status" value="1"/>
</dbReference>
<dbReference type="HAMAP" id="MF_00454">
    <property type="entry name" value="FluC"/>
    <property type="match status" value="1"/>
</dbReference>
<dbReference type="GO" id="GO:0046872">
    <property type="term" value="F:metal ion binding"/>
    <property type="evidence" value="ECO:0007669"/>
    <property type="project" value="UniProtKB-KW"/>
</dbReference>
<dbReference type="GO" id="GO:0062054">
    <property type="term" value="F:fluoride channel activity"/>
    <property type="evidence" value="ECO:0007669"/>
    <property type="project" value="UniProtKB-UniRule"/>
</dbReference>
<feature type="binding site" evidence="10">
    <location>
        <position position="73"/>
    </location>
    <ligand>
        <name>Na(+)</name>
        <dbReference type="ChEBI" id="CHEBI:29101"/>
        <note>structural</note>
    </ligand>
</feature>
<protein>
    <recommendedName>
        <fullName evidence="10">Fluoride-specific ion channel FluC</fullName>
    </recommendedName>
</protein>
<feature type="transmembrane region" description="Helical" evidence="10">
    <location>
        <begin position="63"/>
        <end position="85"/>
    </location>
</feature>
<reference evidence="11 12" key="1">
    <citation type="submission" date="2016-10" db="EMBL/GenBank/DDBJ databases">
        <authorList>
            <person name="de Groot N.N."/>
        </authorList>
    </citation>
    <scope>NUCLEOTIDE SEQUENCE [LARGE SCALE GENOMIC DNA]</scope>
    <source>
        <strain evidence="11 12">NP_1H</strain>
    </source>
</reference>
<feature type="transmembrane region" description="Helical" evidence="10">
    <location>
        <begin position="33"/>
        <end position="51"/>
    </location>
</feature>
<keyword evidence="10" id="KW-0915">Sodium</keyword>
<dbReference type="AlphaFoldDB" id="A0A1G8KA30"/>
<comment type="activity regulation">
    <text evidence="10">Na(+) is not transported, but it plays an essential structural role and its presence is essential for fluoride channel function.</text>
</comment>
<keyword evidence="3 10" id="KW-0812">Transmembrane</keyword>
<keyword evidence="10" id="KW-0406">Ion transport</keyword>
<keyword evidence="4 10" id="KW-1133">Transmembrane helix</keyword>
<gene>
    <name evidence="10" type="primary">fluC</name>
    <name evidence="10" type="synonym">crcB</name>
    <name evidence="11" type="ORF">SAMN04488693_110129</name>
</gene>
<evidence type="ECO:0000256" key="4">
    <source>
        <dbReference type="ARBA" id="ARBA00022989"/>
    </source>
</evidence>
<dbReference type="Proteomes" id="UP000199258">
    <property type="component" value="Unassembled WGS sequence"/>
</dbReference>
<evidence type="ECO:0000256" key="6">
    <source>
        <dbReference type="ARBA" id="ARBA00023303"/>
    </source>
</evidence>
<evidence type="ECO:0000256" key="7">
    <source>
        <dbReference type="ARBA" id="ARBA00035120"/>
    </source>
</evidence>
<evidence type="ECO:0000256" key="8">
    <source>
        <dbReference type="ARBA" id="ARBA00035585"/>
    </source>
</evidence>
<name>A0A1G8KA30_9MICC</name>